<sequence length="56" mass="6524">MGGNFAYVTIRFYGNKEVIDSAIEYLKVQLEDNIKCRRMENKDNSKHIEAEITSIK</sequence>
<name>X1JKB1_9ZZZZ</name>
<reference evidence="1" key="1">
    <citation type="journal article" date="2014" name="Front. Microbiol.">
        <title>High frequency of phylogenetically diverse reductive dehalogenase-homologous genes in deep subseafloor sedimentary metagenomes.</title>
        <authorList>
            <person name="Kawai M."/>
            <person name="Futagami T."/>
            <person name="Toyoda A."/>
            <person name="Takaki Y."/>
            <person name="Nishi S."/>
            <person name="Hori S."/>
            <person name="Arai W."/>
            <person name="Tsubouchi T."/>
            <person name="Morono Y."/>
            <person name="Uchiyama I."/>
            <person name="Ito T."/>
            <person name="Fujiyama A."/>
            <person name="Inagaki F."/>
            <person name="Takami H."/>
        </authorList>
    </citation>
    <scope>NUCLEOTIDE SEQUENCE</scope>
    <source>
        <strain evidence="1">Expedition CK06-06</strain>
    </source>
</reference>
<comment type="caution">
    <text evidence="1">The sequence shown here is derived from an EMBL/GenBank/DDBJ whole genome shotgun (WGS) entry which is preliminary data.</text>
</comment>
<proteinExistence type="predicted"/>
<accession>X1JKB1</accession>
<protein>
    <submittedName>
        <fullName evidence="1">Uncharacterized protein</fullName>
    </submittedName>
</protein>
<dbReference type="AlphaFoldDB" id="X1JKB1"/>
<organism evidence="1">
    <name type="scientific">marine sediment metagenome</name>
    <dbReference type="NCBI Taxonomy" id="412755"/>
    <lineage>
        <taxon>unclassified sequences</taxon>
        <taxon>metagenomes</taxon>
        <taxon>ecological metagenomes</taxon>
    </lineage>
</organism>
<evidence type="ECO:0000313" key="1">
    <source>
        <dbReference type="EMBL" id="GAH78724.1"/>
    </source>
</evidence>
<dbReference type="EMBL" id="BARU01039218">
    <property type="protein sequence ID" value="GAH78724.1"/>
    <property type="molecule type" value="Genomic_DNA"/>
</dbReference>
<gene>
    <name evidence="1" type="ORF">S03H2_60818</name>
</gene>